<dbReference type="InterPro" id="IPR000182">
    <property type="entry name" value="GNAT_dom"/>
</dbReference>
<evidence type="ECO:0000313" key="2">
    <source>
        <dbReference type="EMBL" id="PVE10496.1"/>
    </source>
</evidence>
<dbReference type="STRING" id="1440053.GCA_000718095_04944"/>
<evidence type="ECO:0000259" key="1">
    <source>
        <dbReference type="PROSITE" id="PS51186"/>
    </source>
</evidence>
<gene>
    <name evidence="2" type="ORF">Y717_30240</name>
</gene>
<dbReference type="InterPro" id="IPR016181">
    <property type="entry name" value="Acyl_CoA_acyltransferase"/>
</dbReference>
<keyword evidence="3" id="KW-1185">Reference proteome</keyword>
<dbReference type="Pfam" id="PF13302">
    <property type="entry name" value="Acetyltransf_3"/>
    <property type="match status" value="1"/>
</dbReference>
<dbReference type="RefSeq" id="WP_051746181.1">
    <property type="nucleotide sequence ID" value="NZ_AZSP01000194.1"/>
</dbReference>
<comment type="caution">
    <text evidence="2">The sequence shown here is derived from an EMBL/GenBank/DDBJ whole genome shotgun (WGS) entry which is preliminary data.</text>
</comment>
<dbReference type="PANTHER" id="PTHR43415:SF3">
    <property type="entry name" value="GNAT-FAMILY ACETYLTRANSFERASE"/>
    <property type="match status" value="1"/>
</dbReference>
<protein>
    <submittedName>
        <fullName evidence="2">GNAT family acetyltransferase</fullName>
    </submittedName>
</protein>
<proteinExistence type="predicted"/>
<dbReference type="SUPFAM" id="SSF55729">
    <property type="entry name" value="Acyl-CoA N-acyltransferases (Nat)"/>
    <property type="match status" value="1"/>
</dbReference>
<evidence type="ECO:0000313" key="3">
    <source>
        <dbReference type="Proteomes" id="UP000245992"/>
    </source>
</evidence>
<dbReference type="Gene3D" id="3.40.630.30">
    <property type="match status" value="1"/>
</dbReference>
<dbReference type="PROSITE" id="PS51186">
    <property type="entry name" value="GNAT"/>
    <property type="match status" value="1"/>
</dbReference>
<feature type="domain" description="N-acetyltransferase" evidence="1">
    <location>
        <begin position="7"/>
        <end position="167"/>
    </location>
</feature>
<dbReference type="GO" id="GO:0016747">
    <property type="term" value="F:acyltransferase activity, transferring groups other than amino-acyl groups"/>
    <property type="evidence" value="ECO:0007669"/>
    <property type="project" value="InterPro"/>
</dbReference>
<sequence>MVLGDLVKLRAMDPSDAEALWRWNHDPEVMRWMNDDYAQPLGRVRRWLEERPRNAYGEVLLGIEALADTHLIGLVQLREADPETGCAKLDIYLGEKEYWGRGYATDAMRTVCRYGFEKMRLHKISLTVVTENHAAHRVYQKVGFVDEGRLRHAFRRDGQWYDMFTMGLLEGELRQAPDPVRGPAS</sequence>
<dbReference type="GeneID" id="95540510"/>
<dbReference type="Proteomes" id="UP000245992">
    <property type="component" value="Unassembled WGS sequence"/>
</dbReference>
<name>A0A2T7T610_9ACTN</name>
<reference evidence="2 3" key="1">
    <citation type="submission" date="2013-12" db="EMBL/GenBank/DDBJ databases">
        <title>Annotated genome of Streptomyces scopuliridis.</title>
        <authorList>
            <person name="Olson J.B."/>
        </authorList>
    </citation>
    <scope>NUCLEOTIDE SEQUENCE [LARGE SCALE GENOMIC DNA]</scope>
    <source>
        <strain evidence="2 3">RB72</strain>
    </source>
</reference>
<dbReference type="OrthoDB" id="9814648at2"/>
<dbReference type="PANTHER" id="PTHR43415">
    <property type="entry name" value="SPERMIDINE N(1)-ACETYLTRANSFERASE"/>
    <property type="match status" value="1"/>
</dbReference>
<dbReference type="EMBL" id="AZSP01000194">
    <property type="protein sequence ID" value="PVE10496.1"/>
    <property type="molecule type" value="Genomic_DNA"/>
</dbReference>
<keyword evidence="2" id="KW-0808">Transferase</keyword>
<dbReference type="AlphaFoldDB" id="A0A2T7T610"/>
<accession>A0A2T7T610</accession>
<organism evidence="2 3">
    <name type="scientific">Streptomyces scopuliridis RB72</name>
    <dbReference type="NCBI Taxonomy" id="1440053"/>
    <lineage>
        <taxon>Bacteria</taxon>
        <taxon>Bacillati</taxon>
        <taxon>Actinomycetota</taxon>
        <taxon>Actinomycetes</taxon>
        <taxon>Kitasatosporales</taxon>
        <taxon>Streptomycetaceae</taxon>
        <taxon>Streptomyces</taxon>
    </lineage>
</organism>